<feature type="transmembrane region" description="Helical" evidence="1">
    <location>
        <begin position="46"/>
        <end position="64"/>
    </location>
</feature>
<keyword evidence="1" id="KW-0472">Membrane</keyword>
<keyword evidence="3" id="KW-1185">Reference proteome</keyword>
<accession>A0ABS5GMY0</accession>
<proteinExistence type="predicted"/>
<dbReference type="RefSeq" id="WP_212512969.1">
    <property type="nucleotide sequence ID" value="NZ_CAWQDX010000035.1"/>
</dbReference>
<gene>
    <name evidence="2" type="ORF">KAT72_05500</name>
</gene>
<name>A0ABS5GMY0_9GAMM</name>
<organism evidence="2 3">
    <name type="scientific">Aeromonas popoffii</name>
    <dbReference type="NCBI Taxonomy" id="70856"/>
    <lineage>
        <taxon>Bacteria</taxon>
        <taxon>Pseudomonadati</taxon>
        <taxon>Pseudomonadota</taxon>
        <taxon>Gammaproteobacteria</taxon>
        <taxon>Aeromonadales</taxon>
        <taxon>Aeromonadaceae</taxon>
        <taxon>Aeromonas</taxon>
    </lineage>
</organism>
<reference evidence="2 3" key="1">
    <citation type="submission" date="2021-04" db="EMBL/GenBank/DDBJ databases">
        <title>Draft Genome of Aeromonas popoffii ID682, isolated from a natural water source in Idaho.</title>
        <authorList>
            <person name="Testerman T."/>
            <person name="Graf J."/>
        </authorList>
    </citation>
    <scope>NUCLEOTIDE SEQUENCE [LARGE SCALE GENOMIC DNA]</scope>
    <source>
        <strain evidence="2 3">ID682</strain>
    </source>
</reference>
<dbReference type="Proteomes" id="UP000675653">
    <property type="component" value="Unassembled WGS sequence"/>
</dbReference>
<dbReference type="EMBL" id="JAGRZL010000014">
    <property type="protein sequence ID" value="MBR7628493.1"/>
    <property type="molecule type" value="Genomic_DNA"/>
</dbReference>
<keyword evidence="1" id="KW-0812">Transmembrane</keyword>
<sequence>MARSGKGGGIVTLLRWSFLKRPLCGGLFSALFIYLASLPADLYFTFHWQMALGLFLLVFLGGLWRQWRALS</sequence>
<evidence type="ECO:0000313" key="2">
    <source>
        <dbReference type="EMBL" id="MBR7628493.1"/>
    </source>
</evidence>
<evidence type="ECO:0000256" key="1">
    <source>
        <dbReference type="SAM" id="Phobius"/>
    </source>
</evidence>
<evidence type="ECO:0000313" key="3">
    <source>
        <dbReference type="Proteomes" id="UP000675653"/>
    </source>
</evidence>
<comment type="caution">
    <text evidence="2">The sequence shown here is derived from an EMBL/GenBank/DDBJ whole genome shotgun (WGS) entry which is preliminary data.</text>
</comment>
<keyword evidence="1" id="KW-1133">Transmembrane helix</keyword>
<protein>
    <submittedName>
        <fullName evidence="2">Uncharacterized protein</fullName>
    </submittedName>
</protein>
<feature type="transmembrane region" description="Helical" evidence="1">
    <location>
        <begin position="21"/>
        <end position="40"/>
    </location>
</feature>